<dbReference type="EMBL" id="MFDV01000020">
    <property type="protein sequence ID" value="OGE71317.1"/>
    <property type="molecule type" value="Genomic_DNA"/>
</dbReference>
<dbReference type="GO" id="GO:0004540">
    <property type="term" value="F:RNA nuclease activity"/>
    <property type="evidence" value="ECO:0007669"/>
    <property type="project" value="InterPro"/>
</dbReference>
<name>A0A1F5N111_9BACT</name>
<evidence type="ECO:0000259" key="1">
    <source>
        <dbReference type="Pfam" id="PF01936"/>
    </source>
</evidence>
<evidence type="ECO:0000313" key="3">
    <source>
        <dbReference type="Proteomes" id="UP000177057"/>
    </source>
</evidence>
<dbReference type="InterPro" id="IPR021139">
    <property type="entry name" value="NYN"/>
</dbReference>
<comment type="caution">
    <text evidence="2">The sequence shown here is derived from an EMBL/GenBank/DDBJ whole genome shotgun (WGS) entry which is preliminary data.</text>
</comment>
<dbReference type="STRING" id="1797794.A3H40_03740"/>
<feature type="domain" description="NYN" evidence="1">
    <location>
        <begin position="64"/>
        <end position="223"/>
    </location>
</feature>
<dbReference type="Gene3D" id="3.40.50.1010">
    <property type="entry name" value="5'-nuclease"/>
    <property type="match status" value="1"/>
</dbReference>
<dbReference type="AlphaFoldDB" id="A0A1F5N111"/>
<sequence length="258" mass="29987">MSGYYYYLDDPESELEYTPVSEEEMHGAILSIAKSHGLNITDKMILNQIQKKESESRNTKKKTNFYIDGTNLFAGQYELFGPHKHLSFSFLIQEIKKIIPLDSIFFYASYMNQKNRTKLTEDRKKLIASEALFYREVRNTKDVTFYRGHRSPTSGKEKGVDVHLSVDIVKDIFFGKCNQIAIMTGDADLIYPLEIVKMLKVPTHAIFLPNRFSLEMTYKADKAFVLNFSNRFKSDRKLPRQLKIVSVKKPRMINIRGK</sequence>
<organism evidence="2 3">
    <name type="scientific">Candidatus Daviesbacteria bacterium RIFCSPLOWO2_02_FULL_38_15</name>
    <dbReference type="NCBI Taxonomy" id="1797794"/>
    <lineage>
        <taxon>Bacteria</taxon>
        <taxon>Candidatus Daviesiibacteriota</taxon>
    </lineage>
</organism>
<dbReference type="Pfam" id="PF01936">
    <property type="entry name" value="NYN"/>
    <property type="match status" value="1"/>
</dbReference>
<accession>A0A1F5N111</accession>
<protein>
    <recommendedName>
        <fullName evidence="1">NYN domain-containing protein</fullName>
    </recommendedName>
</protein>
<gene>
    <name evidence="2" type="ORF">A3H40_03740</name>
</gene>
<dbReference type="Proteomes" id="UP000177057">
    <property type="component" value="Unassembled WGS sequence"/>
</dbReference>
<evidence type="ECO:0000313" key="2">
    <source>
        <dbReference type="EMBL" id="OGE71317.1"/>
    </source>
</evidence>
<proteinExistence type="predicted"/>
<reference evidence="2 3" key="1">
    <citation type="journal article" date="2016" name="Nat. Commun.">
        <title>Thousands of microbial genomes shed light on interconnected biogeochemical processes in an aquifer system.</title>
        <authorList>
            <person name="Anantharaman K."/>
            <person name="Brown C.T."/>
            <person name="Hug L.A."/>
            <person name="Sharon I."/>
            <person name="Castelle C.J."/>
            <person name="Probst A.J."/>
            <person name="Thomas B.C."/>
            <person name="Singh A."/>
            <person name="Wilkins M.J."/>
            <person name="Karaoz U."/>
            <person name="Brodie E.L."/>
            <person name="Williams K.H."/>
            <person name="Hubbard S.S."/>
            <person name="Banfield J.F."/>
        </authorList>
    </citation>
    <scope>NUCLEOTIDE SEQUENCE [LARGE SCALE GENOMIC DNA]</scope>
</reference>